<evidence type="ECO:0000313" key="7">
    <source>
        <dbReference type="Proteomes" id="UP000322000"/>
    </source>
</evidence>
<dbReference type="Proteomes" id="UP000322000">
    <property type="component" value="Chromosome 13"/>
</dbReference>
<gene>
    <name evidence="10" type="primary">LOC113504259</name>
    <name evidence="8" type="synonym">LOC113500101</name>
    <name evidence="9" type="synonym">LOC113500342</name>
</gene>
<dbReference type="PANTHER" id="PTHR10083:SF374">
    <property type="entry name" value="BPTI_KUNITZ INHIBITOR DOMAIN-CONTAINING PROTEIN"/>
    <property type="match status" value="1"/>
</dbReference>
<dbReference type="PANTHER" id="PTHR10083">
    <property type="entry name" value="KUNITZ-TYPE PROTEASE INHIBITOR-RELATED"/>
    <property type="match status" value="1"/>
</dbReference>
<keyword evidence="4" id="KW-0732">Signal</keyword>
<dbReference type="GO" id="GO:0005615">
    <property type="term" value="C:extracellular space"/>
    <property type="evidence" value="ECO:0007669"/>
    <property type="project" value="TreeGrafter"/>
</dbReference>
<dbReference type="GO" id="GO:0004867">
    <property type="term" value="F:serine-type endopeptidase inhibitor activity"/>
    <property type="evidence" value="ECO:0007669"/>
    <property type="project" value="UniProtKB-KW"/>
</dbReference>
<dbReference type="PRINTS" id="PR00759">
    <property type="entry name" value="BASICPTASE"/>
</dbReference>
<dbReference type="EMBL" id="EU016393">
    <property type="protein sequence ID" value="ABV68860.1"/>
    <property type="molecule type" value="mRNA"/>
</dbReference>
<feature type="domain" description="BPTI/Kunitz inhibitor" evidence="5">
    <location>
        <begin position="24"/>
        <end position="74"/>
    </location>
</feature>
<dbReference type="KEGG" id="tnl:113504259"/>
<dbReference type="FunFam" id="4.10.410.10:FF:000004">
    <property type="entry name" value="Tissue factor pathway inhibitor"/>
    <property type="match status" value="1"/>
</dbReference>
<dbReference type="PROSITE" id="PS50279">
    <property type="entry name" value="BPTI_KUNITZ_2"/>
    <property type="match status" value="1"/>
</dbReference>
<accession>A9XXB4</accession>
<name>A9XXB4_TRINI</name>
<dbReference type="InterPro" id="IPR020901">
    <property type="entry name" value="Prtase_inh_Kunz-CS"/>
</dbReference>
<keyword evidence="2" id="KW-0722">Serine protease inhibitor</keyword>
<keyword evidence="7" id="KW-1185">Reference proteome</keyword>
<reference evidence="6" key="1">
    <citation type="journal article" date="2007" name="BMC Biol.">
        <title>Immune system responses and fitness costs associated with consumption of bacteria in larvae of Trichoplusia ni.</title>
        <authorList>
            <person name="Freitak D."/>
            <person name="Wheat C.W."/>
            <person name="Heckel D.G."/>
            <person name="Vogel H."/>
        </authorList>
    </citation>
    <scope>NUCLEOTIDE SEQUENCE</scope>
</reference>
<evidence type="ECO:0000313" key="10">
    <source>
        <dbReference type="RefSeq" id="XP_026742276.1"/>
    </source>
</evidence>
<sequence length="75" mass="8317">MKLFCIFALLFGVIAMIDARDAKCLQPVDPGICRGQIPAYYFNSETGNCEKFFYGGCMGNNNRFTSKAECNAVCK</sequence>
<evidence type="ECO:0000256" key="4">
    <source>
        <dbReference type="SAM" id="SignalP"/>
    </source>
</evidence>
<dbReference type="RefSeq" id="XP_026736577.1">
    <property type="nucleotide sequence ID" value="XM_026880776.1"/>
</dbReference>
<evidence type="ECO:0000313" key="9">
    <source>
        <dbReference type="RefSeq" id="XP_026736898.1"/>
    </source>
</evidence>
<dbReference type="SMART" id="SM00131">
    <property type="entry name" value="KU"/>
    <property type="match status" value="1"/>
</dbReference>
<reference evidence="8 9" key="2">
    <citation type="submission" date="2025-04" db="UniProtKB">
        <authorList>
            <consortium name="RefSeq"/>
        </authorList>
    </citation>
    <scope>IDENTIFICATION</scope>
</reference>
<keyword evidence="1" id="KW-0646">Protease inhibitor</keyword>
<evidence type="ECO:0000256" key="3">
    <source>
        <dbReference type="ARBA" id="ARBA00023157"/>
    </source>
</evidence>
<dbReference type="OrthoDB" id="4473401at2759"/>
<dbReference type="KEGG" id="tnl:113500342"/>
<dbReference type="CDD" id="cd00109">
    <property type="entry name" value="Kunitz-type"/>
    <property type="match status" value="1"/>
</dbReference>
<dbReference type="PROSITE" id="PS00280">
    <property type="entry name" value="BPTI_KUNITZ_1"/>
    <property type="match status" value="1"/>
</dbReference>
<dbReference type="RefSeq" id="XP_026736898.1">
    <property type="nucleotide sequence ID" value="XM_026881097.1"/>
</dbReference>
<proteinExistence type="evidence at transcript level"/>
<evidence type="ECO:0000256" key="1">
    <source>
        <dbReference type="ARBA" id="ARBA00022690"/>
    </source>
</evidence>
<protein>
    <submittedName>
        <fullName evidence="6">Kalikludin</fullName>
    </submittedName>
    <submittedName>
        <fullName evidence="8 9">KappaPI-actitoxin-Avd3c-like</fullName>
    </submittedName>
</protein>
<organism evidence="6">
    <name type="scientific">Trichoplusia ni</name>
    <name type="common">Cabbage looper</name>
    <dbReference type="NCBI Taxonomy" id="7111"/>
    <lineage>
        <taxon>Eukaryota</taxon>
        <taxon>Metazoa</taxon>
        <taxon>Ecdysozoa</taxon>
        <taxon>Arthropoda</taxon>
        <taxon>Hexapoda</taxon>
        <taxon>Insecta</taxon>
        <taxon>Pterygota</taxon>
        <taxon>Neoptera</taxon>
        <taxon>Endopterygota</taxon>
        <taxon>Lepidoptera</taxon>
        <taxon>Glossata</taxon>
        <taxon>Ditrysia</taxon>
        <taxon>Noctuoidea</taxon>
        <taxon>Noctuidae</taxon>
        <taxon>Plusiinae</taxon>
        <taxon>Trichoplusia</taxon>
    </lineage>
</organism>
<dbReference type="KEGG" id="tnl:113500101"/>
<dbReference type="InterPro" id="IPR002223">
    <property type="entry name" value="Kunitz_BPTI"/>
</dbReference>
<feature type="signal peptide" evidence="4">
    <location>
        <begin position="1"/>
        <end position="19"/>
    </location>
</feature>
<dbReference type="RefSeq" id="XP_026742276.1">
    <property type="nucleotide sequence ID" value="XM_026886475.1"/>
</dbReference>
<dbReference type="GeneID" id="113504259"/>
<dbReference type="AlphaFoldDB" id="A9XXB4"/>
<dbReference type="Gene3D" id="4.10.410.10">
    <property type="entry name" value="Pancreatic trypsin inhibitor Kunitz domain"/>
    <property type="match status" value="1"/>
</dbReference>
<evidence type="ECO:0000313" key="8">
    <source>
        <dbReference type="RefSeq" id="XP_026736577.1"/>
    </source>
</evidence>
<keyword evidence="3" id="KW-1015">Disulfide bond</keyword>
<dbReference type="Proteomes" id="UP000322000">
    <property type="component" value="Chromosome 21"/>
</dbReference>
<dbReference type="InterPro" id="IPR036880">
    <property type="entry name" value="Kunitz_BPTI_sf"/>
</dbReference>
<feature type="chain" id="PRO_5044728767" evidence="4">
    <location>
        <begin position="20"/>
        <end position="75"/>
    </location>
</feature>
<evidence type="ECO:0000313" key="6">
    <source>
        <dbReference type="EMBL" id="ABV68860.1"/>
    </source>
</evidence>
<evidence type="ECO:0000256" key="2">
    <source>
        <dbReference type="ARBA" id="ARBA00022900"/>
    </source>
</evidence>
<dbReference type="InterPro" id="IPR050098">
    <property type="entry name" value="TFPI/VKTCI-like"/>
</dbReference>
<dbReference type="SUPFAM" id="SSF57362">
    <property type="entry name" value="BPTI-like"/>
    <property type="match status" value="1"/>
</dbReference>
<dbReference type="Pfam" id="PF00014">
    <property type="entry name" value="Kunitz_BPTI"/>
    <property type="match status" value="1"/>
</dbReference>
<evidence type="ECO:0000259" key="5">
    <source>
        <dbReference type="PROSITE" id="PS50279"/>
    </source>
</evidence>